<evidence type="ECO:0000256" key="5">
    <source>
        <dbReference type="ARBA" id="ARBA00024195"/>
    </source>
</evidence>
<dbReference type="PANTHER" id="PTHR24252">
    <property type="entry name" value="ACROSIN-RELATED"/>
    <property type="match status" value="1"/>
</dbReference>
<dbReference type="Gene3D" id="2.40.10.10">
    <property type="entry name" value="Trypsin-like serine proteases"/>
    <property type="match status" value="2"/>
</dbReference>
<keyword evidence="2" id="KW-0378">Hydrolase</keyword>
<reference evidence="7" key="1">
    <citation type="submission" date="2025-08" db="UniProtKB">
        <authorList>
            <consortium name="Ensembl"/>
        </authorList>
    </citation>
    <scope>IDENTIFICATION</scope>
</reference>
<dbReference type="AlphaFoldDB" id="A0A8B9VVZ7"/>
<evidence type="ECO:0000256" key="1">
    <source>
        <dbReference type="ARBA" id="ARBA00022670"/>
    </source>
</evidence>
<evidence type="ECO:0000256" key="2">
    <source>
        <dbReference type="ARBA" id="ARBA00022801"/>
    </source>
</evidence>
<dbReference type="PROSITE" id="PS00135">
    <property type="entry name" value="TRYPSIN_SER"/>
    <property type="match status" value="1"/>
</dbReference>
<organism evidence="7 8">
    <name type="scientific">Anas zonorhyncha</name>
    <name type="common">Eastern spot-billed duck</name>
    <dbReference type="NCBI Taxonomy" id="75864"/>
    <lineage>
        <taxon>Eukaryota</taxon>
        <taxon>Metazoa</taxon>
        <taxon>Chordata</taxon>
        <taxon>Craniata</taxon>
        <taxon>Vertebrata</taxon>
        <taxon>Euteleostomi</taxon>
        <taxon>Archelosauria</taxon>
        <taxon>Archosauria</taxon>
        <taxon>Dinosauria</taxon>
        <taxon>Saurischia</taxon>
        <taxon>Theropoda</taxon>
        <taxon>Coelurosauria</taxon>
        <taxon>Aves</taxon>
        <taxon>Neognathae</taxon>
        <taxon>Galloanserae</taxon>
        <taxon>Anseriformes</taxon>
        <taxon>Anatidae</taxon>
        <taxon>Anatinae</taxon>
        <taxon>Anas</taxon>
    </lineage>
</organism>
<dbReference type="PANTHER" id="PTHR24252:SF17">
    <property type="entry name" value="SUPPRESSOR OF TUMORIGENICITY 14 PROTEIN HOMOLOG-RELATED"/>
    <property type="match status" value="1"/>
</dbReference>
<dbReference type="InterPro" id="IPR033116">
    <property type="entry name" value="TRYPSIN_SER"/>
</dbReference>
<keyword evidence="8" id="KW-1185">Reference proteome</keyword>
<dbReference type="InterPro" id="IPR001314">
    <property type="entry name" value="Peptidase_S1A"/>
</dbReference>
<dbReference type="GO" id="GO:0004252">
    <property type="term" value="F:serine-type endopeptidase activity"/>
    <property type="evidence" value="ECO:0007669"/>
    <property type="project" value="InterPro"/>
</dbReference>
<dbReference type="GO" id="GO:0006508">
    <property type="term" value="P:proteolysis"/>
    <property type="evidence" value="ECO:0007669"/>
    <property type="project" value="UniProtKB-KW"/>
</dbReference>
<dbReference type="InterPro" id="IPR043504">
    <property type="entry name" value="Peptidase_S1_PA_chymotrypsin"/>
</dbReference>
<evidence type="ECO:0000313" key="8">
    <source>
        <dbReference type="Proteomes" id="UP000694549"/>
    </source>
</evidence>
<reference evidence="7" key="2">
    <citation type="submission" date="2025-09" db="UniProtKB">
        <authorList>
            <consortium name="Ensembl"/>
        </authorList>
    </citation>
    <scope>IDENTIFICATION</scope>
</reference>
<keyword evidence="3" id="KW-0720">Serine protease</keyword>
<feature type="domain" description="Peptidase S1" evidence="6">
    <location>
        <begin position="1"/>
        <end position="195"/>
    </location>
</feature>
<dbReference type="SMART" id="SM00020">
    <property type="entry name" value="Tryp_SPc"/>
    <property type="match status" value="1"/>
</dbReference>
<name>A0A8B9VVZ7_9AVES</name>
<evidence type="ECO:0000259" key="6">
    <source>
        <dbReference type="PROSITE" id="PS50240"/>
    </source>
</evidence>
<dbReference type="InterPro" id="IPR009003">
    <property type="entry name" value="Peptidase_S1_PA"/>
</dbReference>
<dbReference type="FunFam" id="2.40.10.10:FF:000002">
    <property type="entry name" value="Transmembrane protease serine"/>
    <property type="match status" value="1"/>
</dbReference>
<evidence type="ECO:0000256" key="4">
    <source>
        <dbReference type="ARBA" id="ARBA00023157"/>
    </source>
</evidence>
<dbReference type="InterPro" id="IPR001254">
    <property type="entry name" value="Trypsin_dom"/>
</dbReference>
<accession>A0A8B9VVZ7</accession>
<dbReference type="Ensembl" id="ENSAZOT00000032446.1">
    <property type="protein sequence ID" value="ENSAZOP00000030329.1"/>
    <property type="gene ID" value="ENSAZOG00000018888.1"/>
</dbReference>
<dbReference type="Pfam" id="PF00089">
    <property type="entry name" value="Trypsin"/>
    <property type="match status" value="1"/>
</dbReference>
<protein>
    <recommendedName>
        <fullName evidence="6">Peptidase S1 domain-containing protein</fullName>
    </recommendedName>
</protein>
<evidence type="ECO:0000313" key="7">
    <source>
        <dbReference type="Ensembl" id="ENSAZOP00000030329.1"/>
    </source>
</evidence>
<comment type="similarity">
    <text evidence="5">Belongs to the peptidase S1 family. CLIP subfamily.</text>
</comment>
<keyword evidence="1" id="KW-0645">Protease</keyword>
<dbReference type="PROSITE" id="PS50240">
    <property type="entry name" value="TRYPSIN_DOM"/>
    <property type="match status" value="1"/>
</dbReference>
<proteinExistence type="inferred from homology"/>
<keyword evidence="4" id="KW-1015">Disulfide bond</keyword>
<sequence>MAVTSSLMSFRAKEPRRWTASFGILLRPPKQKKYVRRIIVHEKYSEFLLDHEYDVAVVELASPIEFTSDVHSVCLPEASHVFRDNASCFVTGWGHTSYVNQLRQAEVKIISTRICNRREVYGGAVTPGMLCAGYLEGQVDACQGDSGGPLVHANSRGIWYLVGIVSWGDDCGKPNKPGVYTRVTYYRDWIASKTGI</sequence>
<dbReference type="Proteomes" id="UP000694549">
    <property type="component" value="Unplaced"/>
</dbReference>
<evidence type="ECO:0000256" key="3">
    <source>
        <dbReference type="ARBA" id="ARBA00022825"/>
    </source>
</evidence>
<dbReference type="SUPFAM" id="SSF50494">
    <property type="entry name" value="Trypsin-like serine proteases"/>
    <property type="match status" value="1"/>
</dbReference>
<dbReference type="PRINTS" id="PR00722">
    <property type="entry name" value="CHYMOTRYPSIN"/>
</dbReference>
<dbReference type="CDD" id="cd00190">
    <property type="entry name" value="Tryp_SPc"/>
    <property type="match status" value="1"/>
</dbReference>